<dbReference type="Pfam" id="PF00230">
    <property type="entry name" value="MIP"/>
    <property type="match status" value="1"/>
</dbReference>
<dbReference type="Proteomes" id="UP001194696">
    <property type="component" value="Unassembled WGS sequence"/>
</dbReference>
<keyword evidence="6 8" id="KW-0472">Membrane</keyword>
<evidence type="ECO:0000256" key="8">
    <source>
        <dbReference type="SAM" id="Phobius"/>
    </source>
</evidence>
<feature type="transmembrane region" description="Helical" evidence="8">
    <location>
        <begin position="266"/>
        <end position="285"/>
    </location>
</feature>
<evidence type="ECO:0000256" key="3">
    <source>
        <dbReference type="ARBA" id="ARBA00022448"/>
    </source>
</evidence>
<feature type="transmembrane region" description="Helical" evidence="8">
    <location>
        <begin position="130"/>
        <end position="149"/>
    </location>
</feature>
<keyword evidence="3 7" id="KW-0813">Transport</keyword>
<protein>
    <recommendedName>
        <fullName evidence="11">Aquaporin</fullName>
    </recommendedName>
</protein>
<accession>A0ABQ7JXF7</accession>
<dbReference type="CDD" id="cd00333">
    <property type="entry name" value="MIP"/>
    <property type="match status" value="1"/>
</dbReference>
<evidence type="ECO:0000313" key="9">
    <source>
        <dbReference type="EMBL" id="KAG0287129.1"/>
    </source>
</evidence>
<evidence type="ECO:0000256" key="6">
    <source>
        <dbReference type="ARBA" id="ARBA00023136"/>
    </source>
</evidence>
<dbReference type="SUPFAM" id="SSF81338">
    <property type="entry name" value="Aquaporin-like"/>
    <property type="match status" value="1"/>
</dbReference>
<keyword evidence="5 8" id="KW-1133">Transmembrane helix</keyword>
<keyword evidence="10" id="KW-1185">Reference proteome</keyword>
<evidence type="ECO:0000256" key="1">
    <source>
        <dbReference type="ARBA" id="ARBA00004141"/>
    </source>
</evidence>
<feature type="transmembrane region" description="Helical" evidence="8">
    <location>
        <begin position="180"/>
        <end position="202"/>
    </location>
</feature>
<feature type="transmembrane region" description="Helical" evidence="8">
    <location>
        <begin position="57"/>
        <end position="76"/>
    </location>
</feature>
<dbReference type="InterPro" id="IPR000425">
    <property type="entry name" value="MIP"/>
</dbReference>
<comment type="similarity">
    <text evidence="2 7">Belongs to the MIP/aquaporin (TC 1.A.8) family.</text>
</comment>
<keyword evidence="4 7" id="KW-0812">Transmembrane</keyword>
<proteinExistence type="inferred from homology"/>
<reference evidence="9 10" key="1">
    <citation type="journal article" date="2020" name="Fungal Divers.">
        <title>Resolving the Mortierellaceae phylogeny through synthesis of multi-gene phylogenetics and phylogenomics.</title>
        <authorList>
            <person name="Vandepol N."/>
            <person name="Liber J."/>
            <person name="Desiro A."/>
            <person name="Na H."/>
            <person name="Kennedy M."/>
            <person name="Barry K."/>
            <person name="Grigoriev I.V."/>
            <person name="Miller A.N."/>
            <person name="O'Donnell K."/>
            <person name="Stajich J.E."/>
            <person name="Bonito G."/>
        </authorList>
    </citation>
    <scope>NUCLEOTIDE SEQUENCE [LARGE SCALE GENOMIC DNA]</scope>
    <source>
        <strain evidence="9 10">AD045</strain>
    </source>
</reference>
<evidence type="ECO:0000256" key="4">
    <source>
        <dbReference type="ARBA" id="ARBA00022692"/>
    </source>
</evidence>
<comment type="subcellular location">
    <subcellularLocation>
        <location evidence="1">Membrane</location>
        <topology evidence="1">Multi-pass membrane protein</topology>
    </subcellularLocation>
</comment>
<feature type="transmembrane region" description="Helical" evidence="8">
    <location>
        <begin position="88"/>
        <end position="109"/>
    </location>
</feature>
<dbReference type="NCBIfam" id="TIGR00861">
    <property type="entry name" value="MIP"/>
    <property type="match status" value="1"/>
</dbReference>
<name>A0ABQ7JXF7_9FUNG</name>
<evidence type="ECO:0000256" key="5">
    <source>
        <dbReference type="ARBA" id="ARBA00022989"/>
    </source>
</evidence>
<dbReference type="Gene3D" id="1.20.1080.10">
    <property type="entry name" value="Glycerol uptake facilitator protein"/>
    <property type="match status" value="1"/>
</dbReference>
<evidence type="ECO:0000256" key="7">
    <source>
        <dbReference type="RuleBase" id="RU000477"/>
    </source>
</evidence>
<dbReference type="PANTHER" id="PTHR43829:SF9">
    <property type="entry name" value="AQUAPORIN-9"/>
    <property type="match status" value="1"/>
</dbReference>
<evidence type="ECO:0008006" key="11">
    <source>
        <dbReference type="Google" id="ProtNLM"/>
    </source>
</evidence>
<sequence>MAEIHKFASLMESGGHLGSVDTRNEPAYFNNNNNSNSTPSCKWVSVRHKLRKTAAEFVGTAILATFGFGAIAQLVLTPNTSSWATMAATWGLALTLSIYAVGGISGAHLNPAVTLIMSVFRGFSYFDVPLYWAAQTCGAFVGALIIYTLNEPAIRALESTQTASTIGVFITGLQTPATSLIVAFFAEFLGTALLVFVILATSEGSGITPTDPRFQPVVVGMTLTAVGLGLGQQSGFALNPARDFGPRVFVAVAGWGWKEAFARQGWYFWVPLIAPFFGALGGAFTHDLLAYPSKQGTTSNL</sequence>
<evidence type="ECO:0000313" key="10">
    <source>
        <dbReference type="Proteomes" id="UP001194696"/>
    </source>
</evidence>
<comment type="caution">
    <text evidence="9">The sequence shown here is derived from an EMBL/GenBank/DDBJ whole genome shotgun (WGS) entry which is preliminary data.</text>
</comment>
<dbReference type="InterPro" id="IPR023271">
    <property type="entry name" value="Aquaporin-like"/>
</dbReference>
<dbReference type="InterPro" id="IPR050363">
    <property type="entry name" value="MIP/Aquaporin"/>
</dbReference>
<dbReference type="PRINTS" id="PR00783">
    <property type="entry name" value="MINTRINSICP"/>
</dbReference>
<dbReference type="EMBL" id="JAAAIM010000517">
    <property type="protein sequence ID" value="KAG0287129.1"/>
    <property type="molecule type" value="Genomic_DNA"/>
</dbReference>
<evidence type="ECO:0000256" key="2">
    <source>
        <dbReference type="ARBA" id="ARBA00006175"/>
    </source>
</evidence>
<dbReference type="PANTHER" id="PTHR43829">
    <property type="entry name" value="AQUAPORIN OR AQUAGLYCEROPORIN RELATED"/>
    <property type="match status" value="1"/>
</dbReference>
<gene>
    <name evidence="9" type="ORF">BGZ96_008910</name>
</gene>
<organism evidence="9 10">
    <name type="scientific">Linnemannia gamsii</name>
    <dbReference type="NCBI Taxonomy" id="64522"/>
    <lineage>
        <taxon>Eukaryota</taxon>
        <taxon>Fungi</taxon>
        <taxon>Fungi incertae sedis</taxon>
        <taxon>Mucoromycota</taxon>
        <taxon>Mortierellomycotina</taxon>
        <taxon>Mortierellomycetes</taxon>
        <taxon>Mortierellales</taxon>
        <taxon>Mortierellaceae</taxon>
        <taxon>Linnemannia</taxon>
    </lineage>
</organism>